<sequence length="130" mass="14221">MLLTPHEVLGRWLLTTLGEMGGAGSKQAVLRRIEERYGSQLTETDHLPQPSNGEVKWENRTAWQRDRMVKAGLLKPYERRGDPWALTEAGWAAHRALVSGQGDPGARALPNKAAPTSRASDPPEASGATR</sequence>
<dbReference type="InterPro" id="IPR025745">
    <property type="entry name" value="Mrr-like_N_dom"/>
</dbReference>
<reference evidence="3" key="2">
    <citation type="submission" date="2020-09" db="EMBL/GenBank/DDBJ databases">
        <authorList>
            <person name="Sun Q."/>
            <person name="Ohkuma M."/>
        </authorList>
    </citation>
    <scope>NUCLEOTIDE SEQUENCE</scope>
    <source>
        <strain evidence="3">JCM 4369</strain>
    </source>
</reference>
<dbReference type="Pfam" id="PF14338">
    <property type="entry name" value="Mrr_N"/>
    <property type="match status" value="1"/>
</dbReference>
<organism evidence="3 4">
    <name type="scientific">Streptomyces filipinensis</name>
    <dbReference type="NCBI Taxonomy" id="66887"/>
    <lineage>
        <taxon>Bacteria</taxon>
        <taxon>Bacillati</taxon>
        <taxon>Actinomycetota</taxon>
        <taxon>Actinomycetes</taxon>
        <taxon>Kitasatosporales</taxon>
        <taxon>Streptomycetaceae</taxon>
        <taxon>Streptomyces</taxon>
    </lineage>
</organism>
<dbReference type="AlphaFoldDB" id="A0A918IGX1"/>
<feature type="region of interest" description="Disordered" evidence="1">
    <location>
        <begin position="97"/>
        <end position="130"/>
    </location>
</feature>
<dbReference type="Proteomes" id="UP000618795">
    <property type="component" value="Unassembled WGS sequence"/>
</dbReference>
<name>A0A918IGX1_9ACTN</name>
<gene>
    <name evidence="3" type="ORF">GCM10010260_64210</name>
</gene>
<evidence type="ECO:0000313" key="4">
    <source>
        <dbReference type="Proteomes" id="UP000618795"/>
    </source>
</evidence>
<protein>
    <recommendedName>
        <fullName evidence="2">Restriction system protein Mrr-like N-terminal domain-containing protein</fullName>
    </recommendedName>
</protein>
<keyword evidence="4" id="KW-1185">Reference proteome</keyword>
<dbReference type="RefSeq" id="WP_191877000.1">
    <property type="nucleotide sequence ID" value="NZ_BMTD01000017.1"/>
</dbReference>
<evidence type="ECO:0000313" key="3">
    <source>
        <dbReference type="EMBL" id="GGV16005.1"/>
    </source>
</evidence>
<comment type="caution">
    <text evidence="3">The sequence shown here is derived from an EMBL/GenBank/DDBJ whole genome shotgun (WGS) entry which is preliminary data.</text>
</comment>
<accession>A0A918IGX1</accession>
<feature type="domain" description="Restriction system protein Mrr-like N-terminal" evidence="2">
    <location>
        <begin position="13"/>
        <end position="93"/>
    </location>
</feature>
<reference evidence="3" key="1">
    <citation type="journal article" date="2014" name="Int. J. Syst. Evol. Microbiol.">
        <title>Complete genome sequence of Corynebacterium casei LMG S-19264T (=DSM 44701T), isolated from a smear-ripened cheese.</title>
        <authorList>
            <consortium name="US DOE Joint Genome Institute (JGI-PGF)"/>
            <person name="Walter F."/>
            <person name="Albersmeier A."/>
            <person name="Kalinowski J."/>
            <person name="Ruckert C."/>
        </authorList>
    </citation>
    <scope>NUCLEOTIDE SEQUENCE</scope>
    <source>
        <strain evidence="3">JCM 4369</strain>
    </source>
</reference>
<dbReference type="EMBL" id="BMTD01000017">
    <property type="protein sequence ID" value="GGV16005.1"/>
    <property type="molecule type" value="Genomic_DNA"/>
</dbReference>
<evidence type="ECO:0000256" key="1">
    <source>
        <dbReference type="SAM" id="MobiDB-lite"/>
    </source>
</evidence>
<evidence type="ECO:0000259" key="2">
    <source>
        <dbReference type="Pfam" id="PF14338"/>
    </source>
</evidence>
<proteinExistence type="predicted"/>